<dbReference type="GO" id="GO:0070373">
    <property type="term" value="P:negative regulation of ERK1 and ERK2 cascade"/>
    <property type="evidence" value="ECO:0007669"/>
    <property type="project" value="TreeGrafter"/>
</dbReference>
<protein>
    <recommendedName>
        <fullName evidence="2">protein-tyrosine-phosphatase</fullName>
        <ecNumber evidence="2">3.1.3.48</ecNumber>
    </recommendedName>
</protein>
<dbReference type="GO" id="GO:0004726">
    <property type="term" value="F:non-membrane spanning protein tyrosine phosphatase activity"/>
    <property type="evidence" value="ECO:0007669"/>
    <property type="project" value="TreeGrafter"/>
</dbReference>
<evidence type="ECO:0000256" key="4">
    <source>
        <dbReference type="ARBA" id="ARBA00022801"/>
    </source>
</evidence>
<gene>
    <name evidence="7" type="ORF">OBRU01_13504</name>
</gene>
<comment type="subcellular location">
    <subcellularLocation>
        <location evidence="1">Endomembrane system</location>
    </subcellularLocation>
</comment>
<keyword evidence="8" id="KW-1185">Reference proteome</keyword>
<name>A0A0L7L8F6_OPEBR</name>
<dbReference type="SUPFAM" id="SSF52799">
    <property type="entry name" value="(Phosphotyrosine protein) phosphatases II"/>
    <property type="match status" value="1"/>
</dbReference>
<evidence type="ECO:0000313" key="7">
    <source>
        <dbReference type="EMBL" id="KOB71566.1"/>
    </source>
</evidence>
<dbReference type="GO" id="GO:0012505">
    <property type="term" value="C:endomembrane system"/>
    <property type="evidence" value="ECO:0007669"/>
    <property type="project" value="UniProtKB-SubCell"/>
</dbReference>
<accession>A0A0L7L8F6</accession>
<comment type="caution">
    <text evidence="7">The sequence shown here is derived from an EMBL/GenBank/DDBJ whole genome shotgun (WGS) entry which is preliminary data.</text>
</comment>
<dbReference type="GO" id="GO:0046426">
    <property type="term" value="P:negative regulation of receptor signaling pathway via JAK-STAT"/>
    <property type="evidence" value="ECO:0007669"/>
    <property type="project" value="TreeGrafter"/>
</dbReference>
<evidence type="ECO:0000256" key="2">
    <source>
        <dbReference type="ARBA" id="ARBA00013064"/>
    </source>
</evidence>
<evidence type="ECO:0000313" key="8">
    <source>
        <dbReference type="Proteomes" id="UP000037510"/>
    </source>
</evidence>
<dbReference type="GO" id="GO:0005634">
    <property type="term" value="C:nucleus"/>
    <property type="evidence" value="ECO:0007669"/>
    <property type="project" value="TreeGrafter"/>
</dbReference>
<dbReference type="InterPro" id="IPR051985">
    <property type="entry name" value="NR_tyrosine_phosphatase"/>
</dbReference>
<evidence type="ECO:0000256" key="5">
    <source>
        <dbReference type="ARBA" id="ARBA00022912"/>
    </source>
</evidence>
<evidence type="ECO:0000256" key="6">
    <source>
        <dbReference type="ARBA" id="ARBA00023136"/>
    </source>
</evidence>
<dbReference type="AlphaFoldDB" id="A0A0L7L8F6"/>
<keyword evidence="6" id="KW-0472">Membrane</keyword>
<reference evidence="7 8" key="1">
    <citation type="journal article" date="2015" name="Genome Biol. Evol.">
        <title>The genome of winter moth (Operophtera brumata) provides a genomic perspective on sexual dimorphism and phenology.</title>
        <authorList>
            <person name="Derks M.F."/>
            <person name="Smit S."/>
            <person name="Salis L."/>
            <person name="Schijlen E."/>
            <person name="Bossers A."/>
            <person name="Mateman C."/>
            <person name="Pijl A.S."/>
            <person name="de Ridder D."/>
            <person name="Groenen M.A."/>
            <person name="Visser M.E."/>
            <person name="Megens H.J."/>
        </authorList>
    </citation>
    <scope>NUCLEOTIDE SEQUENCE [LARGE SCALE GENOMIC DNA]</scope>
    <source>
        <strain evidence="7">WM2013NL</strain>
        <tissue evidence="7">Head and thorax</tissue>
    </source>
</reference>
<dbReference type="PANTHER" id="PTHR46047">
    <property type="entry name" value="TYROSINE-PROTEIN PHOSPHATASE NON-RECEPTOR TYPE 61F"/>
    <property type="match status" value="1"/>
</dbReference>
<dbReference type="EC" id="3.1.3.48" evidence="2"/>
<dbReference type="EMBL" id="JTDY01002367">
    <property type="protein sequence ID" value="KOB71566.1"/>
    <property type="molecule type" value="Genomic_DNA"/>
</dbReference>
<keyword evidence="5" id="KW-0904">Protein phosphatase</keyword>
<organism evidence="7 8">
    <name type="scientific">Operophtera brumata</name>
    <name type="common">Winter moth</name>
    <name type="synonym">Phalaena brumata</name>
    <dbReference type="NCBI Taxonomy" id="104452"/>
    <lineage>
        <taxon>Eukaryota</taxon>
        <taxon>Metazoa</taxon>
        <taxon>Ecdysozoa</taxon>
        <taxon>Arthropoda</taxon>
        <taxon>Hexapoda</taxon>
        <taxon>Insecta</taxon>
        <taxon>Pterygota</taxon>
        <taxon>Neoptera</taxon>
        <taxon>Endopterygota</taxon>
        <taxon>Lepidoptera</taxon>
        <taxon>Glossata</taxon>
        <taxon>Ditrysia</taxon>
        <taxon>Geometroidea</taxon>
        <taxon>Geometridae</taxon>
        <taxon>Larentiinae</taxon>
        <taxon>Operophtera</taxon>
    </lineage>
</organism>
<dbReference type="GO" id="GO:0005737">
    <property type="term" value="C:cytoplasm"/>
    <property type="evidence" value="ECO:0007669"/>
    <property type="project" value="TreeGrafter"/>
</dbReference>
<dbReference type="Gene3D" id="3.90.190.10">
    <property type="entry name" value="Protein tyrosine phosphatase superfamily"/>
    <property type="match status" value="1"/>
</dbReference>
<evidence type="ECO:0000256" key="1">
    <source>
        <dbReference type="ARBA" id="ARBA00004308"/>
    </source>
</evidence>
<dbReference type="Proteomes" id="UP000037510">
    <property type="component" value="Unassembled WGS sequence"/>
</dbReference>
<proteinExistence type="predicted"/>
<dbReference type="GO" id="GO:0019901">
    <property type="term" value="F:protein kinase binding"/>
    <property type="evidence" value="ECO:0007669"/>
    <property type="project" value="TreeGrafter"/>
</dbReference>
<dbReference type="PANTHER" id="PTHR46047:SF3">
    <property type="entry name" value="TYROSINE-PROTEIN PHOSPHATASE NON-RECEPTOR TYPE 61F"/>
    <property type="match status" value="1"/>
</dbReference>
<sequence length="78" mass="9624">MESKRVEEEYQSFIAGNLWPLVYQRIGHRCQSYPYTCIEAKKTENKPLNRYRDVNPYDHSRIIIRKEDFRMFCENRDF</sequence>
<evidence type="ECO:0000256" key="3">
    <source>
        <dbReference type="ARBA" id="ARBA00022553"/>
    </source>
</evidence>
<keyword evidence="3" id="KW-0597">Phosphoprotein</keyword>
<dbReference type="STRING" id="104452.A0A0L7L8F6"/>
<keyword evidence="4" id="KW-0378">Hydrolase</keyword>
<dbReference type="InterPro" id="IPR029021">
    <property type="entry name" value="Prot-tyrosine_phosphatase-like"/>
</dbReference>